<dbReference type="InterPro" id="IPR045339">
    <property type="entry name" value="DUF6534"/>
</dbReference>
<feature type="domain" description="DUF6534" evidence="2">
    <location>
        <begin position="195"/>
        <end position="301"/>
    </location>
</feature>
<name>A0A4S8L550_DENBC</name>
<feature type="transmembrane region" description="Helical" evidence="1">
    <location>
        <begin position="187"/>
        <end position="210"/>
    </location>
</feature>
<organism evidence="3 4">
    <name type="scientific">Dendrothele bispora (strain CBS 962.96)</name>
    <dbReference type="NCBI Taxonomy" id="1314807"/>
    <lineage>
        <taxon>Eukaryota</taxon>
        <taxon>Fungi</taxon>
        <taxon>Dikarya</taxon>
        <taxon>Basidiomycota</taxon>
        <taxon>Agaricomycotina</taxon>
        <taxon>Agaricomycetes</taxon>
        <taxon>Agaricomycetidae</taxon>
        <taxon>Agaricales</taxon>
        <taxon>Agaricales incertae sedis</taxon>
        <taxon>Dendrothele</taxon>
    </lineage>
</organism>
<dbReference type="OrthoDB" id="3053610at2759"/>
<proteinExistence type="predicted"/>
<sequence length="384" mass="42703">MAALTTTYGCMFIAMFFVLILYGIVLILGAQYFRTYPSDGLYTKLTVAALLFFGSLHAVCVFVWAYESIINRFGMFLMLDVIPPLFWHLFRKGKWRTRPWDSKSEMDGPFDYSFFATRIWILSKKNVFLAGPVVRPLHLFVFFASGLTLSNKRQIVLALLQLGTASVQSTRVGILDRFSKLGETNNLVILEQCATVACDLIITILLCVLLHTSRSGMKATDDMITRLMIYAINRGVVTSVLAITSLILFLYSPDTLIFLLALLPTGQRMCYFNKPVPQSANEELSSVYIINVLATLHSRKSLRDNYKAPVAHTLQTKGNNGSYGIGLIAKKNTFTPSGTQNSSEVITAPDKPVQRDLENGVHVATSVVTWDEGKNGATLTPSRP</sequence>
<keyword evidence="1" id="KW-1133">Transmembrane helix</keyword>
<dbReference type="EMBL" id="ML179646">
    <property type="protein sequence ID" value="THU83712.1"/>
    <property type="molecule type" value="Genomic_DNA"/>
</dbReference>
<dbReference type="AlphaFoldDB" id="A0A4S8L550"/>
<dbReference type="PANTHER" id="PTHR40465:SF1">
    <property type="entry name" value="DUF6534 DOMAIN-CONTAINING PROTEIN"/>
    <property type="match status" value="1"/>
</dbReference>
<dbReference type="PANTHER" id="PTHR40465">
    <property type="entry name" value="CHROMOSOME 1, WHOLE GENOME SHOTGUN SEQUENCE"/>
    <property type="match status" value="1"/>
</dbReference>
<feature type="transmembrane region" description="Helical" evidence="1">
    <location>
        <begin position="12"/>
        <end position="33"/>
    </location>
</feature>
<feature type="transmembrane region" description="Helical" evidence="1">
    <location>
        <begin position="127"/>
        <end position="149"/>
    </location>
</feature>
<keyword evidence="4" id="KW-1185">Reference proteome</keyword>
<gene>
    <name evidence="3" type="ORF">K435DRAFT_871037</name>
</gene>
<evidence type="ECO:0000256" key="1">
    <source>
        <dbReference type="SAM" id="Phobius"/>
    </source>
</evidence>
<accession>A0A4S8L550</accession>
<dbReference type="Pfam" id="PF20152">
    <property type="entry name" value="DUF6534"/>
    <property type="match status" value="1"/>
</dbReference>
<evidence type="ECO:0000313" key="3">
    <source>
        <dbReference type="EMBL" id="THU83712.1"/>
    </source>
</evidence>
<keyword evidence="1" id="KW-0812">Transmembrane</keyword>
<feature type="transmembrane region" description="Helical" evidence="1">
    <location>
        <begin position="231"/>
        <end position="251"/>
    </location>
</feature>
<evidence type="ECO:0000259" key="2">
    <source>
        <dbReference type="Pfam" id="PF20152"/>
    </source>
</evidence>
<evidence type="ECO:0000313" key="4">
    <source>
        <dbReference type="Proteomes" id="UP000297245"/>
    </source>
</evidence>
<reference evidence="3 4" key="1">
    <citation type="journal article" date="2019" name="Nat. Ecol. Evol.">
        <title>Megaphylogeny resolves global patterns of mushroom evolution.</title>
        <authorList>
            <person name="Varga T."/>
            <person name="Krizsan K."/>
            <person name="Foldi C."/>
            <person name="Dima B."/>
            <person name="Sanchez-Garcia M."/>
            <person name="Sanchez-Ramirez S."/>
            <person name="Szollosi G.J."/>
            <person name="Szarkandi J.G."/>
            <person name="Papp V."/>
            <person name="Albert L."/>
            <person name="Andreopoulos W."/>
            <person name="Angelini C."/>
            <person name="Antonin V."/>
            <person name="Barry K.W."/>
            <person name="Bougher N.L."/>
            <person name="Buchanan P."/>
            <person name="Buyck B."/>
            <person name="Bense V."/>
            <person name="Catcheside P."/>
            <person name="Chovatia M."/>
            <person name="Cooper J."/>
            <person name="Damon W."/>
            <person name="Desjardin D."/>
            <person name="Finy P."/>
            <person name="Geml J."/>
            <person name="Haridas S."/>
            <person name="Hughes K."/>
            <person name="Justo A."/>
            <person name="Karasinski D."/>
            <person name="Kautmanova I."/>
            <person name="Kiss B."/>
            <person name="Kocsube S."/>
            <person name="Kotiranta H."/>
            <person name="LaButti K.M."/>
            <person name="Lechner B.E."/>
            <person name="Liimatainen K."/>
            <person name="Lipzen A."/>
            <person name="Lukacs Z."/>
            <person name="Mihaltcheva S."/>
            <person name="Morgado L.N."/>
            <person name="Niskanen T."/>
            <person name="Noordeloos M.E."/>
            <person name="Ohm R.A."/>
            <person name="Ortiz-Santana B."/>
            <person name="Ovrebo C."/>
            <person name="Racz N."/>
            <person name="Riley R."/>
            <person name="Savchenko A."/>
            <person name="Shiryaev A."/>
            <person name="Soop K."/>
            <person name="Spirin V."/>
            <person name="Szebenyi C."/>
            <person name="Tomsovsky M."/>
            <person name="Tulloss R.E."/>
            <person name="Uehling J."/>
            <person name="Grigoriev I.V."/>
            <person name="Vagvolgyi C."/>
            <person name="Papp T."/>
            <person name="Martin F.M."/>
            <person name="Miettinen O."/>
            <person name="Hibbett D.S."/>
            <person name="Nagy L.G."/>
        </authorList>
    </citation>
    <scope>NUCLEOTIDE SEQUENCE [LARGE SCALE GENOMIC DNA]</scope>
    <source>
        <strain evidence="3 4">CBS 962.96</strain>
    </source>
</reference>
<keyword evidence="1" id="KW-0472">Membrane</keyword>
<protein>
    <recommendedName>
        <fullName evidence="2">DUF6534 domain-containing protein</fullName>
    </recommendedName>
</protein>
<feature type="transmembrane region" description="Helical" evidence="1">
    <location>
        <begin position="45"/>
        <end position="66"/>
    </location>
</feature>
<dbReference type="Proteomes" id="UP000297245">
    <property type="component" value="Unassembled WGS sequence"/>
</dbReference>